<name>A0A1X7S3B6_ZYMT9</name>
<evidence type="ECO:0000256" key="1">
    <source>
        <dbReference type="SAM" id="SignalP"/>
    </source>
</evidence>
<keyword evidence="3" id="KW-1185">Reference proteome</keyword>
<evidence type="ECO:0000313" key="3">
    <source>
        <dbReference type="Proteomes" id="UP000215127"/>
    </source>
</evidence>
<sequence>MQFSTILVALVASTAMAAALPAGDDPLQESKKGCNGGCTGVCSEGYCVVSGKFFFPCAEGTCIGHGGEKCRGFTHSNTQCPLDAL</sequence>
<dbReference type="EMBL" id="LT853700">
    <property type="protein sequence ID" value="SMQ54129.1"/>
    <property type="molecule type" value="Genomic_DNA"/>
</dbReference>
<feature type="chain" id="PRO_5012869379" evidence="1">
    <location>
        <begin position="20"/>
        <end position="85"/>
    </location>
</feature>
<feature type="signal peptide" evidence="1">
    <location>
        <begin position="1"/>
        <end position="19"/>
    </location>
</feature>
<dbReference type="AlphaFoldDB" id="A0A1X7S3B6"/>
<organism evidence="2 3">
    <name type="scientific">Zymoseptoria tritici (strain ST99CH_3D7)</name>
    <dbReference type="NCBI Taxonomy" id="1276538"/>
    <lineage>
        <taxon>Eukaryota</taxon>
        <taxon>Fungi</taxon>
        <taxon>Dikarya</taxon>
        <taxon>Ascomycota</taxon>
        <taxon>Pezizomycotina</taxon>
        <taxon>Dothideomycetes</taxon>
        <taxon>Dothideomycetidae</taxon>
        <taxon>Mycosphaerellales</taxon>
        <taxon>Mycosphaerellaceae</taxon>
        <taxon>Zymoseptoria</taxon>
    </lineage>
</organism>
<keyword evidence="1" id="KW-0732">Signal</keyword>
<dbReference type="Proteomes" id="UP000215127">
    <property type="component" value="Chromosome 9"/>
</dbReference>
<reference evidence="2 3" key="1">
    <citation type="submission" date="2016-06" db="EMBL/GenBank/DDBJ databases">
        <authorList>
            <person name="Kjaerup R.B."/>
            <person name="Dalgaard T.S."/>
            <person name="Juul-Madsen H.R."/>
        </authorList>
    </citation>
    <scope>NUCLEOTIDE SEQUENCE [LARGE SCALE GENOMIC DNA]</scope>
</reference>
<gene>
    <name evidence="2" type="ORF">ZT3D7_G9283</name>
</gene>
<accession>A0A1X7S3B6</accession>
<proteinExistence type="predicted"/>
<protein>
    <submittedName>
        <fullName evidence="2">Uncharacterized protein</fullName>
    </submittedName>
</protein>
<evidence type="ECO:0000313" key="2">
    <source>
        <dbReference type="EMBL" id="SMQ54129.1"/>
    </source>
</evidence>